<comment type="caution">
    <text evidence="1">The sequence shown here is derived from an EMBL/GenBank/DDBJ whole genome shotgun (WGS) entry which is preliminary data.</text>
</comment>
<accession>A0ABD3NHI9</accession>
<evidence type="ECO:0000313" key="1">
    <source>
        <dbReference type="EMBL" id="KAL3775382.1"/>
    </source>
</evidence>
<dbReference type="AlphaFoldDB" id="A0ABD3NHI9"/>
<name>A0ABD3NHI9_9STRA</name>
<evidence type="ECO:0000313" key="2">
    <source>
        <dbReference type="Proteomes" id="UP001530400"/>
    </source>
</evidence>
<sequence>MVKSRSDTAPLASVLCLLLRFPNIKKTIASTALTAAFVLLAISHLSKSLDHSQRKASSSTFTSASRSIQPTPVSVFYNAYFPPGAATDDSVKEKILDILREQMRQVGIESVLAGRDNVVVRTVTIGAQLDYATIIAEACAEINLECTHEGHHDKGFEMVTQQHLLEYCQVPENESHIVGYIHNKGSFHPSPAQHRMRRGMTADALSEYCMTNLDSTATAANTCNVCGHAFRSAWGPMMWANFWSARCDYVKNLVSPFSLQERNTFAFEHRPQQMTTDLFNEHATMFSLPTDERFAAEIFVGTHPKLVPCSKNSGREWWSGDPPVRFRDLILAHEVPFHINGKTYEQYMDDLESDGHQLTDYWMLPGMLWRYHVLYNEMPPEDSWIWRHYPDGEKWQQKVQAMGYPRAFYHRYAENFEQQSRALVGFD</sequence>
<reference evidence="1 2" key="1">
    <citation type="submission" date="2024-10" db="EMBL/GenBank/DDBJ databases">
        <title>Updated reference genomes for cyclostephanoid diatoms.</title>
        <authorList>
            <person name="Roberts W.R."/>
            <person name="Alverson A.J."/>
        </authorList>
    </citation>
    <scope>NUCLEOTIDE SEQUENCE [LARGE SCALE GENOMIC DNA]</scope>
    <source>
        <strain evidence="1 2">AJA010-31</strain>
    </source>
</reference>
<gene>
    <name evidence="1" type="ORF">ACHAWO_006573</name>
</gene>
<dbReference type="Proteomes" id="UP001530400">
    <property type="component" value="Unassembled WGS sequence"/>
</dbReference>
<proteinExistence type="predicted"/>
<dbReference type="EMBL" id="JALLPJ020001156">
    <property type="protein sequence ID" value="KAL3775382.1"/>
    <property type="molecule type" value="Genomic_DNA"/>
</dbReference>
<keyword evidence="2" id="KW-1185">Reference proteome</keyword>
<organism evidence="1 2">
    <name type="scientific">Cyclotella atomus</name>
    <dbReference type="NCBI Taxonomy" id="382360"/>
    <lineage>
        <taxon>Eukaryota</taxon>
        <taxon>Sar</taxon>
        <taxon>Stramenopiles</taxon>
        <taxon>Ochrophyta</taxon>
        <taxon>Bacillariophyta</taxon>
        <taxon>Coscinodiscophyceae</taxon>
        <taxon>Thalassiosirophycidae</taxon>
        <taxon>Stephanodiscales</taxon>
        <taxon>Stephanodiscaceae</taxon>
        <taxon>Cyclotella</taxon>
    </lineage>
</organism>
<protein>
    <submittedName>
        <fullName evidence="1">Uncharacterized protein</fullName>
    </submittedName>
</protein>